<feature type="chain" id="PRO_5021348846" evidence="7">
    <location>
        <begin position="25"/>
        <end position="60"/>
    </location>
</feature>
<dbReference type="KEGG" id="ntn:D5366_09095"/>
<comment type="similarity">
    <text evidence="1">Belongs to the EcnA/EcnB lipoprotein family.</text>
</comment>
<gene>
    <name evidence="8" type="ORF">D5366_09095</name>
</gene>
<keyword evidence="3 7" id="KW-0732">Signal</keyword>
<dbReference type="GO" id="GO:0009636">
    <property type="term" value="P:response to toxic substance"/>
    <property type="evidence" value="ECO:0007669"/>
    <property type="project" value="InterPro"/>
</dbReference>
<evidence type="ECO:0000256" key="7">
    <source>
        <dbReference type="SAM" id="SignalP"/>
    </source>
</evidence>
<feature type="signal peptide" evidence="7">
    <location>
        <begin position="1"/>
        <end position="24"/>
    </location>
</feature>
<evidence type="ECO:0000313" key="9">
    <source>
        <dbReference type="Proteomes" id="UP000317214"/>
    </source>
</evidence>
<evidence type="ECO:0000256" key="5">
    <source>
        <dbReference type="ARBA" id="ARBA00023139"/>
    </source>
</evidence>
<proteinExistence type="inferred from homology"/>
<dbReference type="InterPro" id="IPR012556">
    <property type="entry name" value="Entericidin"/>
</dbReference>
<keyword evidence="4" id="KW-0472">Membrane</keyword>
<reference evidence="8 9" key="1">
    <citation type="submission" date="2018-09" db="EMBL/GenBank/DDBJ databases">
        <title>The complete genome sequence of Neokomagataea tanensis NBRC 106556(T).</title>
        <authorList>
            <person name="Chua K.-O."/>
            <person name="See-Too W.-S."/>
            <person name="Hong K.-W."/>
            <person name="Yin W.-F."/>
            <person name="Chan K.-G."/>
        </authorList>
    </citation>
    <scope>NUCLEOTIDE SEQUENCE [LARGE SCALE GENOMIC DNA]</scope>
    <source>
        <strain evidence="9">AH13 \ NBRC 106556</strain>
    </source>
</reference>
<accession>A0A4Y6V9J7</accession>
<sequence length="60" mass="5970">MNFKTLRTVLAITLLAGGSLSLSACNTTRGAGEDISAAGHATSSAATGAKEKISSWTSGK</sequence>
<dbReference type="EMBL" id="CP032485">
    <property type="protein sequence ID" value="QDH25340.1"/>
    <property type="molecule type" value="Genomic_DNA"/>
</dbReference>
<protein>
    <submittedName>
        <fullName evidence="8">Entericidin, EcnA/B family</fullName>
    </submittedName>
</protein>
<dbReference type="Pfam" id="PF08085">
    <property type="entry name" value="Entericidin"/>
    <property type="match status" value="1"/>
</dbReference>
<keyword evidence="2" id="KW-1003">Cell membrane</keyword>
<dbReference type="AlphaFoldDB" id="A0A4Y6V9J7"/>
<keyword evidence="5" id="KW-0564">Palmitate</keyword>
<dbReference type="RefSeq" id="WP_141493191.1">
    <property type="nucleotide sequence ID" value="NZ_CP032485.1"/>
</dbReference>
<evidence type="ECO:0000256" key="6">
    <source>
        <dbReference type="ARBA" id="ARBA00023288"/>
    </source>
</evidence>
<evidence type="ECO:0000256" key="4">
    <source>
        <dbReference type="ARBA" id="ARBA00023136"/>
    </source>
</evidence>
<evidence type="ECO:0000256" key="2">
    <source>
        <dbReference type="ARBA" id="ARBA00022475"/>
    </source>
</evidence>
<keyword evidence="6" id="KW-0449">Lipoprotein</keyword>
<evidence type="ECO:0000313" key="8">
    <source>
        <dbReference type="EMBL" id="QDH25340.1"/>
    </source>
</evidence>
<organism evidence="8 9">
    <name type="scientific">Neokomagataea tanensis</name>
    <dbReference type="NCBI Taxonomy" id="661191"/>
    <lineage>
        <taxon>Bacteria</taxon>
        <taxon>Pseudomonadati</taxon>
        <taxon>Pseudomonadota</taxon>
        <taxon>Alphaproteobacteria</taxon>
        <taxon>Acetobacterales</taxon>
        <taxon>Acetobacteraceae</taxon>
        <taxon>Neokomagataea</taxon>
    </lineage>
</organism>
<evidence type="ECO:0000256" key="1">
    <source>
        <dbReference type="ARBA" id="ARBA00010296"/>
    </source>
</evidence>
<dbReference type="Proteomes" id="UP000317214">
    <property type="component" value="Chromosome"/>
</dbReference>
<evidence type="ECO:0000256" key="3">
    <source>
        <dbReference type="ARBA" id="ARBA00022729"/>
    </source>
</evidence>
<dbReference type="GO" id="GO:0016020">
    <property type="term" value="C:membrane"/>
    <property type="evidence" value="ECO:0007669"/>
    <property type="project" value="InterPro"/>
</dbReference>
<dbReference type="PROSITE" id="PS51257">
    <property type="entry name" value="PROKAR_LIPOPROTEIN"/>
    <property type="match status" value="1"/>
</dbReference>
<keyword evidence="9" id="KW-1185">Reference proteome</keyword>
<name>A0A4Y6V9J7_9PROT</name>